<dbReference type="Proteomes" id="UP001238155">
    <property type="component" value="Chromosome"/>
</dbReference>
<dbReference type="EMBL" id="CP123751">
    <property type="protein sequence ID" value="WHQ80669.1"/>
    <property type="molecule type" value="Genomic_DNA"/>
</dbReference>
<evidence type="ECO:0000313" key="1">
    <source>
        <dbReference type="EMBL" id="WHQ80669.1"/>
    </source>
</evidence>
<protein>
    <submittedName>
        <fullName evidence="1">Uncharacterized protein</fullName>
    </submittedName>
</protein>
<dbReference type="NCBIfam" id="NF047360">
    <property type="entry name" value="tail_chap_PVL"/>
    <property type="match status" value="1"/>
</dbReference>
<dbReference type="InterPro" id="IPR057006">
    <property type="entry name" value="Phage_TAC_19"/>
</dbReference>
<dbReference type="AlphaFoldDB" id="A0AAJ6FQV6"/>
<organism evidence="1 2">
    <name type="scientific">Ligilactobacillus animalis</name>
    <dbReference type="NCBI Taxonomy" id="1605"/>
    <lineage>
        <taxon>Bacteria</taxon>
        <taxon>Bacillati</taxon>
        <taxon>Bacillota</taxon>
        <taxon>Bacilli</taxon>
        <taxon>Lactobacillales</taxon>
        <taxon>Lactobacillaceae</taxon>
        <taxon>Ligilactobacillus</taxon>
    </lineage>
</organism>
<sequence>MIKIKLRGKDGKEKTYTQNWVPVRKMLEAFELTDENYPDLKEFLLKSAEYIADVMGHGLTTDDILDGVSTWEWPTFLDEFYAQLNGGIDPEIQPEKE</sequence>
<evidence type="ECO:0000313" key="2">
    <source>
        <dbReference type="Proteomes" id="UP001238155"/>
    </source>
</evidence>
<dbReference type="RefSeq" id="WP_283534861.1">
    <property type="nucleotide sequence ID" value="NZ_CAUFMV010000033.1"/>
</dbReference>
<reference evidence="1" key="1">
    <citation type="submission" date="2023-04" db="EMBL/GenBank/DDBJ databases">
        <title>Four porcine-derived lactic acid bacteria strains analyses and their evaluation as potential probiotics based on genomics.</title>
        <authorList>
            <person name="Niu D."/>
        </authorList>
    </citation>
    <scope>NUCLEOTIDE SEQUENCE</scope>
    <source>
        <strain evidence="1">ZSB1</strain>
    </source>
</reference>
<dbReference type="Pfam" id="PF23857">
    <property type="entry name" value="Phage_TAC_19"/>
    <property type="match status" value="1"/>
</dbReference>
<accession>A0AAJ6FQV6</accession>
<proteinExistence type="predicted"/>
<name>A0AAJ6FQV6_9LACO</name>
<gene>
    <name evidence="1" type="ORF">QFF56_03010</name>
</gene>